<dbReference type="GO" id="GO:0016020">
    <property type="term" value="C:membrane"/>
    <property type="evidence" value="ECO:0007669"/>
    <property type="project" value="UniProtKB-SubCell"/>
</dbReference>
<dbReference type="AlphaFoldDB" id="A0A560BBB5"/>
<comment type="similarity">
    <text evidence="2">Belongs to the bacterial sugar transferase family.</text>
</comment>
<feature type="transmembrane region" description="Helical" evidence="9">
    <location>
        <begin position="100"/>
        <end position="118"/>
    </location>
</feature>
<evidence type="ECO:0000313" key="12">
    <source>
        <dbReference type="Proteomes" id="UP000316083"/>
    </source>
</evidence>
<feature type="transmembrane region" description="Helical" evidence="9">
    <location>
        <begin position="343"/>
        <end position="364"/>
    </location>
</feature>
<keyword evidence="7" id="KW-0270">Exopolysaccharide synthesis</keyword>
<keyword evidence="6 9" id="KW-0472">Membrane</keyword>
<dbReference type="EMBL" id="VITF01000004">
    <property type="protein sequence ID" value="TWA69947.1"/>
    <property type="molecule type" value="Genomic_DNA"/>
</dbReference>
<feature type="domain" description="Bacterial sugar transferase" evidence="10">
    <location>
        <begin position="338"/>
        <end position="523"/>
    </location>
</feature>
<feature type="compositionally biased region" description="Low complexity" evidence="8">
    <location>
        <begin position="17"/>
        <end position="28"/>
    </location>
</feature>
<feature type="transmembrane region" description="Helical" evidence="9">
    <location>
        <begin position="170"/>
        <end position="188"/>
    </location>
</feature>
<comment type="subcellular location">
    <subcellularLocation>
        <location evidence="1">Membrane</location>
        <topology evidence="1">Multi-pass membrane protein</topology>
    </subcellularLocation>
</comment>
<protein>
    <submittedName>
        <fullName evidence="11">Putative colanic acid biosynthesis UDP-glucose lipid carrier transferase</fullName>
    </submittedName>
</protein>
<organism evidence="11 12">
    <name type="scientific">Azospirillum brasilense</name>
    <dbReference type="NCBI Taxonomy" id="192"/>
    <lineage>
        <taxon>Bacteria</taxon>
        <taxon>Pseudomonadati</taxon>
        <taxon>Pseudomonadota</taxon>
        <taxon>Alphaproteobacteria</taxon>
        <taxon>Rhodospirillales</taxon>
        <taxon>Azospirillaceae</taxon>
        <taxon>Azospirillum</taxon>
    </lineage>
</organism>
<evidence type="ECO:0000256" key="7">
    <source>
        <dbReference type="ARBA" id="ARBA00023169"/>
    </source>
</evidence>
<dbReference type="Proteomes" id="UP000316083">
    <property type="component" value="Unassembled WGS sequence"/>
</dbReference>
<dbReference type="RefSeq" id="WP_145675365.1">
    <property type="nucleotide sequence ID" value="NZ_VITF01000004.1"/>
</dbReference>
<evidence type="ECO:0000259" key="10">
    <source>
        <dbReference type="Pfam" id="PF02397"/>
    </source>
</evidence>
<evidence type="ECO:0000256" key="3">
    <source>
        <dbReference type="ARBA" id="ARBA00022679"/>
    </source>
</evidence>
<dbReference type="Gene3D" id="3.40.50.720">
    <property type="entry name" value="NAD(P)-binding Rossmann-like Domain"/>
    <property type="match status" value="1"/>
</dbReference>
<keyword evidence="3 11" id="KW-0808">Transferase</keyword>
<name>A0A560BBB5_AZOBR</name>
<feature type="compositionally biased region" description="Basic and acidic residues" evidence="8">
    <location>
        <begin position="1"/>
        <end position="16"/>
    </location>
</feature>
<dbReference type="GO" id="GO:0016780">
    <property type="term" value="F:phosphotransferase activity, for other substituted phosphate groups"/>
    <property type="evidence" value="ECO:0007669"/>
    <property type="project" value="TreeGrafter"/>
</dbReference>
<dbReference type="InterPro" id="IPR003362">
    <property type="entry name" value="Bact_transf"/>
</dbReference>
<comment type="caution">
    <text evidence="11">The sequence shown here is derived from an EMBL/GenBank/DDBJ whole genome shotgun (WGS) entry which is preliminary data.</text>
</comment>
<gene>
    <name evidence="11" type="ORF">FBZ82_104107</name>
</gene>
<dbReference type="PANTHER" id="PTHR30576">
    <property type="entry name" value="COLANIC BIOSYNTHESIS UDP-GLUCOSE LIPID CARRIER TRANSFERASE"/>
    <property type="match status" value="1"/>
</dbReference>
<feature type="region of interest" description="Disordered" evidence="8">
    <location>
        <begin position="1"/>
        <end position="47"/>
    </location>
</feature>
<accession>A0A560BBB5</accession>
<evidence type="ECO:0000313" key="11">
    <source>
        <dbReference type="EMBL" id="TWA69947.1"/>
    </source>
</evidence>
<feature type="transmembrane region" description="Helical" evidence="9">
    <location>
        <begin position="139"/>
        <end position="158"/>
    </location>
</feature>
<evidence type="ECO:0000256" key="4">
    <source>
        <dbReference type="ARBA" id="ARBA00022692"/>
    </source>
</evidence>
<dbReference type="NCBIfam" id="TIGR03025">
    <property type="entry name" value="EPS_sugtrans"/>
    <property type="match status" value="1"/>
</dbReference>
<evidence type="ECO:0000256" key="5">
    <source>
        <dbReference type="ARBA" id="ARBA00022989"/>
    </source>
</evidence>
<dbReference type="PANTHER" id="PTHR30576:SF0">
    <property type="entry name" value="UNDECAPRENYL-PHOSPHATE N-ACETYLGALACTOSAMINYL 1-PHOSPHATE TRANSFERASE-RELATED"/>
    <property type="match status" value="1"/>
</dbReference>
<feature type="transmembrane region" description="Helical" evidence="9">
    <location>
        <begin position="68"/>
        <end position="88"/>
    </location>
</feature>
<keyword evidence="4 9" id="KW-0812">Transmembrane</keyword>
<evidence type="ECO:0000256" key="6">
    <source>
        <dbReference type="ARBA" id="ARBA00023136"/>
    </source>
</evidence>
<evidence type="ECO:0000256" key="9">
    <source>
        <dbReference type="SAM" id="Phobius"/>
    </source>
</evidence>
<sequence length="531" mass="58362">MRDDVQVRFPADERSAVPDTAAPSADAPPDVPPDCAPDSAPDFAPPPSDFAGSRDGWLHWTHGLVNRLVKGADGVLLAVAGLAAWAAWTRRTDGASFDDGRLLLQALIFTAITLGVYLRAMTTIGAYRVENYRHWGKSLLDVIGGLLPAGTVLSLLVWAFLPEVGPSDMLALWGGMALACLGAGRILAARGVRLLEERGVLRRRVVILGATDVAERMIAHLALPEHRANYSILGLFDDRDSDRRPAFLAGLPVSGDLTDFKRFLPDNRVDMVVIALPWRAAMRIHSLRMQLQMISLDILIPLDEESIRLRLANLRHIGDIPALLVMRQPLRGMQIVVKRIEDVVVAGLGLLVASPFMLAAAIAVRLDSPGPIIFRQTRVGFNNRPFTMLKFRTMKVDDSDDGAVGTSRDNPRITRVGRFLRRTSIDELPQLFNVLAGDMSVVGPRAHVPNMRVGNQRYAEVAREYAARSRVKPGITGWAQINGMRGGIHTVEKARVGVDMDIHYIENWSLWLDAKIIISTVTTGLFGRDVF</sequence>
<evidence type="ECO:0000256" key="2">
    <source>
        <dbReference type="ARBA" id="ARBA00006464"/>
    </source>
</evidence>
<evidence type="ECO:0000256" key="1">
    <source>
        <dbReference type="ARBA" id="ARBA00004141"/>
    </source>
</evidence>
<reference evidence="11 12" key="1">
    <citation type="submission" date="2019-06" db="EMBL/GenBank/DDBJ databases">
        <title>Genomic Encyclopedia of Type Strains, Phase IV (KMG-V): Genome sequencing to study the core and pangenomes of soil and plant-associated prokaryotes.</title>
        <authorList>
            <person name="Whitman W."/>
        </authorList>
    </citation>
    <scope>NUCLEOTIDE SEQUENCE [LARGE SCALE GENOMIC DNA]</scope>
    <source>
        <strain evidence="11 12">BR 11796</strain>
    </source>
</reference>
<dbReference type="Pfam" id="PF13727">
    <property type="entry name" value="CoA_binding_3"/>
    <property type="match status" value="1"/>
</dbReference>
<dbReference type="Pfam" id="PF02397">
    <property type="entry name" value="Bac_transf"/>
    <property type="match status" value="1"/>
</dbReference>
<dbReference type="InterPro" id="IPR036291">
    <property type="entry name" value="NAD(P)-bd_dom_sf"/>
</dbReference>
<dbReference type="SUPFAM" id="SSF51735">
    <property type="entry name" value="NAD(P)-binding Rossmann-fold domains"/>
    <property type="match status" value="1"/>
</dbReference>
<dbReference type="GO" id="GO:0000271">
    <property type="term" value="P:polysaccharide biosynthetic process"/>
    <property type="evidence" value="ECO:0007669"/>
    <property type="project" value="UniProtKB-KW"/>
</dbReference>
<evidence type="ECO:0000256" key="8">
    <source>
        <dbReference type="SAM" id="MobiDB-lite"/>
    </source>
</evidence>
<dbReference type="InterPro" id="IPR017475">
    <property type="entry name" value="EPS_sugar_tfrase"/>
</dbReference>
<proteinExistence type="inferred from homology"/>
<keyword evidence="5 9" id="KW-1133">Transmembrane helix</keyword>